<keyword evidence="2" id="KW-1185">Reference proteome</keyword>
<proteinExistence type="predicted"/>
<evidence type="ECO:0000313" key="2">
    <source>
        <dbReference type="Proteomes" id="UP000499080"/>
    </source>
</evidence>
<organism evidence="1 2">
    <name type="scientific">Araneus ventricosus</name>
    <name type="common">Orbweaver spider</name>
    <name type="synonym">Epeira ventricosa</name>
    <dbReference type="NCBI Taxonomy" id="182803"/>
    <lineage>
        <taxon>Eukaryota</taxon>
        <taxon>Metazoa</taxon>
        <taxon>Ecdysozoa</taxon>
        <taxon>Arthropoda</taxon>
        <taxon>Chelicerata</taxon>
        <taxon>Arachnida</taxon>
        <taxon>Araneae</taxon>
        <taxon>Araneomorphae</taxon>
        <taxon>Entelegynae</taxon>
        <taxon>Araneoidea</taxon>
        <taxon>Araneidae</taxon>
        <taxon>Araneus</taxon>
    </lineage>
</organism>
<accession>A0A4Y2KS67</accession>
<sequence length="104" mass="11871">MRKFTSESGESFSSFMGINSHDSWLISSSEVSEIHANELLISNHPEQLLETTAVKESTENVLLISASLVQRTREILFRLEAKKLLQGLLNRRTLIITMLYFKTN</sequence>
<gene>
    <name evidence="1" type="ORF">AVEN_153755_1</name>
</gene>
<reference evidence="1 2" key="1">
    <citation type="journal article" date="2019" name="Sci. Rep.">
        <title>Orb-weaving spider Araneus ventricosus genome elucidates the spidroin gene catalogue.</title>
        <authorList>
            <person name="Kono N."/>
            <person name="Nakamura H."/>
            <person name="Ohtoshi R."/>
            <person name="Moran D.A.P."/>
            <person name="Shinohara A."/>
            <person name="Yoshida Y."/>
            <person name="Fujiwara M."/>
            <person name="Mori M."/>
            <person name="Tomita M."/>
            <person name="Arakawa K."/>
        </authorList>
    </citation>
    <scope>NUCLEOTIDE SEQUENCE [LARGE SCALE GENOMIC DNA]</scope>
</reference>
<comment type="caution">
    <text evidence="1">The sequence shown here is derived from an EMBL/GenBank/DDBJ whole genome shotgun (WGS) entry which is preliminary data.</text>
</comment>
<evidence type="ECO:0000313" key="1">
    <source>
        <dbReference type="EMBL" id="GBN05032.1"/>
    </source>
</evidence>
<dbReference type="AlphaFoldDB" id="A0A4Y2KS67"/>
<dbReference type="Proteomes" id="UP000499080">
    <property type="component" value="Unassembled WGS sequence"/>
</dbReference>
<dbReference type="EMBL" id="BGPR01004936">
    <property type="protein sequence ID" value="GBN05032.1"/>
    <property type="molecule type" value="Genomic_DNA"/>
</dbReference>
<protein>
    <submittedName>
        <fullName evidence="1">Uncharacterized protein</fullName>
    </submittedName>
</protein>
<name>A0A4Y2KS67_ARAVE</name>